<evidence type="ECO:0000256" key="8">
    <source>
        <dbReference type="ARBA" id="ARBA00049244"/>
    </source>
</evidence>
<organism evidence="11 13">
    <name type="scientific">Brevibacterium casei</name>
    <dbReference type="NCBI Taxonomy" id="33889"/>
    <lineage>
        <taxon>Bacteria</taxon>
        <taxon>Bacillati</taxon>
        <taxon>Actinomycetota</taxon>
        <taxon>Actinomycetes</taxon>
        <taxon>Micrococcales</taxon>
        <taxon>Brevibacteriaceae</taxon>
        <taxon>Brevibacterium</taxon>
    </lineage>
</organism>
<evidence type="ECO:0000256" key="4">
    <source>
        <dbReference type="ARBA" id="ARBA00022695"/>
    </source>
</evidence>
<dbReference type="EMBL" id="LQQR01000023">
    <property type="protein sequence ID" value="KZE18120.1"/>
    <property type="molecule type" value="Genomic_DNA"/>
</dbReference>
<protein>
    <recommendedName>
        <fullName evidence="2">DNA polymerase III subunit delta</fullName>
        <ecNumber evidence="1">2.7.7.7</ecNumber>
    </recommendedName>
</protein>
<evidence type="ECO:0000313" key="14">
    <source>
        <dbReference type="Proteomes" id="UP000216867"/>
    </source>
</evidence>
<keyword evidence="3" id="KW-0808">Transferase</keyword>
<evidence type="ECO:0000256" key="3">
    <source>
        <dbReference type="ARBA" id="ARBA00022679"/>
    </source>
</evidence>
<comment type="catalytic activity">
    <reaction evidence="8">
        <text>DNA(n) + a 2'-deoxyribonucleoside 5'-triphosphate = DNA(n+1) + diphosphate</text>
        <dbReference type="Rhea" id="RHEA:22508"/>
        <dbReference type="Rhea" id="RHEA-COMP:17339"/>
        <dbReference type="Rhea" id="RHEA-COMP:17340"/>
        <dbReference type="ChEBI" id="CHEBI:33019"/>
        <dbReference type="ChEBI" id="CHEBI:61560"/>
        <dbReference type="ChEBI" id="CHEBI:173112"/>
        <dbReference type="EC" id="2.7.7.7"/>
    </reaction>
</comment>
<keyword evidence="4" id="KW-0548">Nucleotidyltransferase</keyword>
<dbReference type="Gene3D" id="3.40.50.300">
    <property type="entry name" value="P-loop containing nucleotide triphosphate hydrolases"/>
    <property type="match status" value="1"/>
</dbReference>
<dbReference type="Gene3D" id="1.20.272.10">
    <property type="match status" value="1"/>
</dbReference>
<dbReference type="RefSeq" id="WP_009377102.1">
    <property type="nucleotide sequence ID" value="NZ_CBDRLP010000027.1"/>
</dbReference>
<dbReference type="AlphaFoldDB" id="A0A162ZRT4"/>
<dbReference type="STRING" id="33889.AVW13_01425"/>
<feature type="domain" description="DNA polymerase III delta N-terminal" evidence="9">
    <location>
        <begin position="21"/>
        <end position="123"/>
    </location>
</feature>
<evidence type="ECO:0000256" key="5">
    <source>
        <dbReference type="ARBA" id="ARBA00022705"/>
    </source>
</evidence>
<dbReference type="GO" id="GO:0003677">
    <property type="term" value="F:DNA binding"/>
    <property type="evidence" value="ECO:0007669"/>
    <property type="project" value="InterPro"/>
</dbReference>
<dbReference type="PANTHER" id="PTHR34388:SF1">
    <property type="entry name" value="DNA POLYMERASE III SUBUNIT DELTA"/>
    <property type="match status" value="1"/>
</dbReference>
<dbReference type="GO" id="GO:0003887">
    <property type="term" value="F:DNA-directed DNA polymerase activity"/>
    <property type="evidence" value="ECO:0007669"/>
    <property type="project" value="UniProtKB-KW"/>
</dbReference>
<dbReference type="SUPFAM" id="SSF52540">
    <property type="entry name" value="P-loop containing nucleoside triphosphate hydrolases"/>
    <property type="match status" value="1"/>
</dbReference>
<dbReference type="InterPro" id="IPR048466">
    <property type="entry name" value="DNA_pol3_delta-like_C"/>
</dbReference>
<gene>
    <name evidence="11" type="ORF">AVW13_01425</name>
    <name evidence="12" type="ORF">B8X04_03635</name>
</gene>
<evidence type="ECO:0000259" key="9">
    <source>
        <dbReference type="Pfam" id="PF06144"/>
    </source>
</evidence>
<name>A0A162ZRT4_9MICO</name>
<dbReference type="InterPro" id="IPR010372">
    <property type="entry name" value="DNA_pol3_delta_N"/>
</dbReference>
<evidence type="ECO:0000256" key="6">
    <source>
        <dbReference type="ARBA" id="ARBA00022932"/>
    </source>
</evidence>
<reference evidence="12 14" key="3">
    <citation type="submission" date="2017-04" db="EMBL/GenBank/DDBJ databases">
        <title>Kefir bacterial isolates.</title>
        <authorList>
            <person name="Kim Y."/>
            <person name="Blasche S."/>
            <person name="Patil K.R."/>
        </authorList>
    </citation>
    <scope>NUCLEOTIDE SEQUENCE [LARGE SCALE GENOMIC DNA]</scope>
    <source>
        <strain evidence="12 14">OG2</strain>
    </source>
</reference>
<dbReference type="EMBL" id="NCWY01000003">
    <property type="protein sequence ID" value="PAK96412.1"/>
    <property type="molecule type" value="Genomic_DNA"/>
</dbReference>
<dbReference type="InterPro" id="IPR008921">
    <property type="entry name" value="DNA_pol3_clamp-load_cplx_C"/>
</dbReference>
<feature type="domain" description="DNA polymerase III delta subunit-like C-terminal" evidence="10">
    <location>
        <begin position="205"/>
        <end position="319"/>
    </location>
</feature>
<reference evidence="13" key="1">
    <citation type="submission" date="2016-01" db="EMBL/GenBank/DDBJ databases">
        <title>Draft genome of Chromobacterium sp. F49.</title>
        <authorList>
            <person name="Hong K.W."/>
        </authorList>
    </citation>
    <scope>NUCLEOTIDE SEQUENCE [LARGE SCALE GENOMIC DNA]</scope>
    <source>
        <strain evidence="13">M40</strain>
    </source>
</reference>
<evidence type="ECO:0000313" key="11">
    <source>
        <dbReference type="EMBL" id="KZE18120.1"/>
    </source>
</evidence>
<reference evidence="11" key="2">
    <citation type="submission" date="2016-01" db="EMBL/GenBank/DDBJ databases">
        <authorList>
            <person name="Hong K.W."/>
        </authorList>
    </citation>
    <scope>NUCLEOTIDE SEQUENCE</scope>
    <source>
        <strain evidence="11">M40</strain>
    </source>
</reference>
<evidence type="ECO:0000256" key="2">
    <source>
        <dbReference type="ARBA" id="ARBA00017703"/>
    </source>
</evidence>
<dbReference type="InterPro" id="IPR027417">
    <property type="entry name" value="P-loop_NTPase"/>
</dbReference>
<evidence type="ECO:0000256" key="7">
    <source>
        <dbReference type="ARBA" id="ARBA00034754"/>
    </source>
</evidence>
<evidence type="ECO:0000256" key="1">
    <source>
        <dbReference type="ARBA" id="ARBA00012417"/>
    </source>
</evidence>
<proteinExistence type="inferred from homology"/>
<dbReference type="PANTHER" id="PTHR34388">
    <property type="entry name" value="DNA POLYMERASE III SUBUNIT DELTA"/>
    <property type="match status" value="1"/>
</dbReference>
<dbReference type="NCBIfam" id="TIGR01128">
    <property type="entry name" value="holA"/>
    <property type="match status" value="1"/>
</dbReference>
<dbReference type="InterPro" id="IPR005790">
    <property type="entry name" value="DNA_polIII_delta"/>
</dbReference>
<dbReference type="Pfam" id="PF21694">
    <property type="entry name" value="DNA_pol3_delta_C"/>
    <property type="match status" value="1"/>
</dbReference>
<sequence length="327" mass="34491">MAAKKTLIPWSSAKPAPVVMISGGESVLIRMAKDRIVSAARKKSPEEVEFDAAAYQGGELEMAASPSLFSSAKLIVVDAVEKCSEAFLEDALAYLDEPNDDAVVLLLHGGGNRGAKLVKKLDSAGFPRIDAAALKNESDRAKFAQTKLKAAKRQIDDAGMASLMAALGSDLAELNAGVDQLIEDTEGTITAEIVDRYYGGRVEATGFKVADAAVSGDAKSALSLLRHALSTGSDPVPLVAAVAMKLRGMAKVQGFSGSSGELAAELKMAPWQVDRARREVRRWNEVALGQSLIAAAEADEAVKGGGRDPVYAVETFVSEVCRLARTR</sequence>
<dbReference type="GO" id="GO:0009360">
    <property type="term" value="C:DNA polymerase III complex"/>
    <property type="evidence" value="ECO:0007669"/>
    <property type="project" value="InterPro"/>
</dbReference>
<keyword evidence="5" id="KW-0235">DNA replication</keyword>
<dbReference type="SUPFAM" id="SSF48019">
    <property type="entry name" value="post-AAA+ oligomerization domain-like"/>
    <property type="match status" value="1"/>
</dbReference>
<dbReference type="Pfam" id="PF06144">
    <property type="entry name" value="DNA_pol3_delta"/>
    <property type="match status" value="1"/>
</dbReference>
<comment type="similarity">
    <text evidence="7">Belongs to the DNA polymerase HolA subunit family.</text>
</comment>
<dbReference type="Proteomes" id="UP000076612">
    <property type="component" value="Unassembled WGS sequence"/>
</dbReference>
<keyword evidence="6" id="KW-0239">DNA-directed DNA polymerase</keyword>
<dbReference type="GO" id="GO:0006261">
    <property type="term" value="P:DNA-templated DNA replication"/>
    <property type="evidence" value="ECO:0007669"/>
    <property type="project" value="TreeGrafter"/>
</dbReference>
<evidence type="ECO:0000313" key="12">
    <source>
        <dbReference type="EMBL" id="PAK96412.1"/>
    </source>
</evidence>
<comment type="caution">
    <text evidence="11">The sequence shown here is derived from an EMBL/GenBank/DDBJ whole genome shotgun (WGS) entry which is preliminary data.</text>
</comment>
<accession>A0A162ZRT4</accession>
<evidence type="ECO:0000259" key="10">
    <source>
        <dbReference type="Pfam" id="PF21694"/>
    </source>
</evidence>
<dbReference type="Proteomes" id="UP000216867">
    <property type="component" value="Unassembled WGS sequence"/>
</dbReference>
<dbReference type="EC" id="2.7.7.7" evidence="1"/>
<evidence type="ECO:0000313" key="13">
    <source>
        <dbReference type="Proteomes" id="UP000076612"/>
    </source>
</evidence>